<dbReference type="PANTHER" id="PTHR47331:SF1">
    <property type="entry name" value="GAG-LIKE PROTEIN"/>
    <property type="match status" value="1"/>
</dbReference>
<dbReference type="InterPro" id="IPR021109">
    <property type="entry name" value="Peptidase_aspartic_dom_sf"/>
</dbReference>
<evidence type="ECO:0008006" key="4">
    <source>
        <dbReference type="Google" id="ProtNLM"/>
    </source>
</evidence>
<evidence type="ECO:0000256" key="1">
    <source>
        <dbReference type="SAM" id="MobiDB-lite"/>
    </source>
</evidence>
<sequence length="273" mass="30024">MLDQEREEETSPVLEPLSRNETVAHVMAPNPNNALRQQGALAPYNAGAHTPGSDAASSSGGHTSGSEVLVKVNICGPCGSVTTYALLDDGASVSMIDKNLVKELGLSPTQSNPVKFIDAFGIEVYQSDAPKICTKISGFFENIFYDVTFRQVDKLKLPKQNMSVVDNLNCKYLLYVKDFVCKQCVVPRLLIWQDNYFLLAPLEVLHGNKQKPYATRCRLRWSIHGCYVLTHSSVKGHILHLHIPSSRNRTYIVAELSGIAAFNPKNMLCGSVG</sequence>
<feature type="region of interest" description="Disordered" evidence="1">
    <location>
        <begin position="1"/>
        <end position="21"/>
    </location>
</feature>
<name>A0AAV1L763_9NEOP</name>
<dbReference type="Proteomes" id="UP001314205">
    <property type="component" value="Unassembled WGS sequence"/>
</dbReference>
<gene>
    <name evidence="2" type="ORF">PARMNEM_LOCUS10609</name>
</gene>
<dbReference type="PANTHER" id="PTHR47331">
    <property type="entry name" value="PHD-TYPE DOMAIN-CONTAINING PROTEIN"/>
    <property type="match status" value="1"/>
</dbReference>
<comment type="caution">
    <text evidence="2">The sequence shown here is derived from an EMBL/GenBank/DDBJ whole genome shotgun (WGS) entry which is preliminary data.</text>
</comment>
<protein>
    <recommendedName>
        <fullName evidence="4">Peptidase A2 domain-containing protein</fullName>
    </recommendedName>
</protein>
<keyword evidence="3" id="KW-1185">Reference proteome</keyword>
<feature type="compositionally biased region" description="Acidic residues" evidence="1">
    <location>
        <begin position="1"/>
        <end position="10"/>
    </location>
</feature>
<proteinExistence type="predicted"/>
<dbReference type="EMBL" id="CAVLGL010000085">
    <property type="protein sequence ID" value="CAK1590217.1"/>
    <property type="molecule type" value="Genomic_DNA"/>
</dbReference>
<organism evidence="2 3">
    <name type="scientific">Parnassius mnemosyne</name>
    <name type="common">clouded apollo</name>
    <dbReference type="NCBI Taxonomy" id="213953"/>
    <lineage>
        <taxon>Eukaryota</taxon>
        <taxon>Metazoa</taxon>
        <taxon>Ecdysozoa</taxon>
        <taxon>Arthropoda</taxon>
        <taxon>Hexapoda</taxon>
        <taxon>Insecta</taxon>
        <taxon>Pterygota</taxon>
        <taxon>Neoptera</taxon>
        <taxon>Endopterygota</taxon>
        <taxon>Lepidoptera</taxon>
        <taxon>Glossata</taxon>
        <taxon>Ditrysia</taxon>
        <taxon>Papilionoidea</taxon>
        <taxon>Papilionidae</taxon>
        <taxon>Parnassiinae</taxon>
        <taxon>Parnassini</taxon>
        <taxon>Parnassius</taxon>
        <taxon>Driopa</taxon>
    </lineage>
</organism>
<dbReference type="AlphaFoldDB" id="A0AAV1L763"/>
<evidence type="ECO:0000313" key="2">
    <source>
        <dbReference type="EMBL" id="CAK1590217.1"/>
    </source>
</evidence>
<reference evidence="2 3" key="1">
    <citation type="submission" date="2023-11" db="EMBL/GenBank/DDBJ databases">
        <authorList>
            <person name="Hedman E."/>
            <person name="Englund M."/>
            <person name="Stromberg M."/>
            <person name="Nyberg Akerstrom W."/>
            <person name="Nylinder S."/>
            <person name="Jareborg N."/>
            <person name="Kallberg Y."/>
            <person name="Kronander E."/>
        </authorList>
    </citation>
    <scope>NUCLEOTIDE SEQUENCE [LARGE SCALE GENOMIC DNA]</scope>
</reference>
<accession>A0AAV1L763</accession>
<evidence type="ECO:0000313" key="3">
    <source>
        <dbReference type="Proteomes" id="UP001314205"/>
    </source>
</evidence>
<dbReference type="Gene3D" id="2.40.70.10">
    <property type="entry name" value="Acid Proteases"/>
    <property type="match status" value="1"/>
</dbReference>